<organism evidence="1 2">
    <name type="scientific">Bacteroides reticulotermitis JCM 10512</name>
    <dbReference type="NCBI Taxonomy" id="1445607"/>
    <lineage>
        <taxon>Bacteria</taxon>
        <taxon>Pseudomonadati</taxon>
        <taxon>Bacteroidota</taxon>
        <taxon>Bacteroidia</taxon>
        <taxon>Bacteroidales</taxon>
        <taxon>Bacteroidaceae</taxon>
        <taxon>Bacteroides</taxon>
    </lineage>
</organism>
<evidence type="ECO:0000313" key="1">
    <source>
        <dbReference type="EMBL" id="GAE85140.1"/>
    </source>
</evidence>
<dbReference type="Proteomes" id="UP000019131">
    <property type="component" value="Unassembled WGS sequence"/>
</dbReference>
<dbReference type="AlphaFoldDB" id="W4UV83"/>
<dbReference type="EMBL" id="BAIV01000023">
    <property type="protein sequence ID" value="GAE85140.1"/>
    <property type="molecule type" value="Genomic_DNA"/>
</dbReference>
<protein>
    <submittedName>
        <fullName evidence="1">Uncharacterized protein</fullName>
    </submittedName>
</protein>
<accession>W4UV83</accession>
<keyword evidence="2" id="KW-1185">Reference proteome</keyword>
<comment type="caution">
    <text evidence="1">The sequence shown here is derived from an EMBL/GenBank/DDBJ whole genome shotgun (WGS) entry which is preliminary data.</text>
</comment>
<proteinExistence type="predicted"/>
<gene>
    <name evidence="1" type="ORF">JCM10512_3544</name>
</gene>
<sequence>MPRSAGSESCRFIGLSVKLTYFKKRSVNVILFIFLQFVNLEWRKGSKRAVNCQAIHGSFFIIYNPFYRSDQ</sequence>
<dbReference type="STRING" id="1445607.JCM10512_3544"/>
<name>W4UV83_9BACE</name>
<reference evidence="1 2" key="1">
    <citation type="journal article" date="2014" name="Genome Announc.">
        <title>Draft Genome Sequence of Bacteroides reticulotermitis Strain JCM 10512T, Isolated from the Gut of a Termite.</title>
        <authorList>
            <person name="Yuki M."/>
            <person name="Oshima K."/>
            <person name="Suda W."/>
            <person name="Sakamoto M."/>
            <person name="Iida T."/>
            <person name="Hattori M."/>
            <person name="Ohkuma M."/>
        </authorList>
    </citation>
    <scope>NUCLEOTIDE SEQUENCE [LARGE SCALE GENOMIC DNA]</scope>
    <source>
        <strain evidence="1 2">JCM 10512</strain>
    </source>
</reference>
<evidence type="ECO:0000313" key="2">
    <source>
        <dbReference type="Proteomes" id="UP000019131"/>
    </source>
</evidence>